<proteinExistence type="predicted"/>
<name>A0A8T0SFF2_PANVG</name>
<keyword evidence="3" id="KW-1185">Reference proteome</keyword>
<dbReference type="EMBL" id="CM029045">
    <property type="protein sequence ID" value="KAG2598092.1"/>
    <property type="molecule type" value="Genomic_DNA"/>
</dbReference>
<evidence type="ECO:0000313" key="3">
    <source>
        <dbReference type="Proteomes" id="UP000823388"/>
    </source>
</evidence>
<comment type="caution">
    <text evidence="2">The sequence shown here is derived from an EMBL/GenBank/DDBJ whole genome shotgun (WGS) entry which is preliminary data.</text>
</comment>
<evidence type="ECO:0000256" key="1">
    <source>
        <dbReference type="SAM" id="MobiDB-lite"/>
    </source>
</evidence>
<dbReference type="AlphaFoldDB" id="A0A8T0SFF2"/>
<accession>A0A8T0SFF2</accession>
<protein>
    <submittedName>
        <fullName evidence="2">Uncharacterized protein</fullName>
    </submittedName>
</protein>
<evidence type="ECO:0000313" key="2">
    <source>
        <dbReference type="EMBL" id="KAG2598092.1"/>
    </source>
</evidence>
<feature type="region of interest" description="Disordered" evidence="1">
    <location>
        <begin position="22"/>
        <end position="41"/>
    </location>
</feature>
<organism evidence="2 3">
    <name type="scientific">Panicum virgatum</name>
    <name type="common">Blackwell switchgrass</name>
    <dbReference type="NCBI Taxonomy" id="38727"/>
    <lineage>
        <taxon>Eukaryota</taxon>
        <taxon>Viridiplantae</taxon>
        <taxon>Streptophyta</taxon>
        <taxon>Embryophyta</taxon>
        <taxon>Tracheophyta</taxon>
        <taxon>Spermatophyta</taxon>
        <taxon>Magnoliopsida</taxon>
        <taxon>Liliopsida</taxon>
        <taxon>Poales</taxon>
        <taxon>Poaceae</taxon>
        <taxon>PACMAD clade</taxon>
        <taxon>Panicoideae</taxon>
        <taxon>Panicodae</taxon>
        <taxon>Paniceae</taxon>
        <taxon>Panicinae</taxon>
        <taxon>Panicum</taxon>
        <taxon>Panicum sect. Hiantes</taxon>
    </lineage>
</organism>
<gene>
    <name evidence="2" type="ORF">PVAP13_5KG348507</name>
</gene>
<dbReference type="Proteomes" id="UP000823388">
    <property type="component" value="Chromosome 5K"/>
</dbReference>
<reference evidence="2" key="1">
    <citation type="submission" date="2020-05" db="EMBL/GenBank/DDBJ databases">
        <title>WGS assembly of Panicum virgatum.</title>
        <authorList>
            <person name="Lovell J.T."/>
            <person name="Jenkins J."/>
            <person name="Shu S."/>
            <person name="Juenger T.E."/>
            <person name="Schmutz J."/>
        </authorList>
    </citation>
    <scope>NUCLEOTIDE SEQUENCE</scope>
    <source>
        <strain evidence="2">AP13</strain>
    </source>
</reference>
<sequence>MASSSIFLHSLLHRLHRRQHAQLPSVLKRRRSKLSSSPSALAGRPIAAEPHFSPFVVSRVIQVKLWREQRMS</sequence>